<evidence type="ECO:0000256" key="1">
    <source>
        <dbReference type="ARBA" id="ARBA00022598"/>
    </source>
</evidence>
<dbReference type="PIRSF" id="PIRSF001553">
    <property type="entry name" value="SucCS_alpha"/>
    <property type="match status" value="1"/>
</dbReference>
<evidence type="ECO:0000256" key="2">
    <source>
        <dbReference type="ARBA" id="ARBA00022741"/>
    </source>
</evidence>
<evidence type="ECO:0000313" key="6">
    <source>
        <dbReference type="EMBL" id="RLE15436.1"/>
    </source>
</evidence>
<dbReference type="PANTHER" id="PTHR11117:SF2">
    <property type="entry name" value="SUCCINATE--COA LIGASE [ADP_GDP-FORMING] SUBUNIT ALPHA, MITOCHONDRIAL"/>
    <property type="match status" value="1"/>
</dbReference>
<evidence type="ECO:0000313" key="7">
    <source>
        <dbReference type="Proteomes" id="UP000280417"/>
    </source>
</evidence>
<comment type="caution">
    <text evidence="6">The sequence shown here is derived from an EMBL/GenBank/DDBJ whole genome shotgun (WGS) entry which is preliminary data.</text>
</comment>
<dbReference type="AlphaFoldDB" id="A0A662DNJ3"/>
<proteinExistence type="inferred from homology"/>
<evidence type="ECO:0000259" key="5">
    <source>
        <dbReference type="SMART" id="SM00881"/>
    </source>
</evidence>
<dbReference type="InterPro" id="IPR036291">
    <property type="entry name" value="NAD(P)-bd_dom_sf"/>
</dbReference>
<dbReference type="Pfam" id="PF00549">
    <property type="entry name" value="Ligase_CoA"/>
    <property type="match status" value="1"/>
</dbReference>
<accession>A0A662DNJ3</accession>
<reference evidence="6 7" key="1">
    <citation type="submission" date="2018-06" db="EMBL/GenBank/DDBJ databases">
        <title>Extensive metabolic versatility and redundancy in microbially diverse, dynamic hydrothermal sediments.</title>
        <authorList>
            <person name="Dombrowski N."/>
            <person name="Teske A."/>
            <person name="Baker B.J."/>
        </authorList>
    </citation>
    <scope>NUCLEOTIDE SEQUENCE [LARGE SCALE GENOMIC DNA]</scope>
    <source>
        <strain evidence="6">B3_G15</strain>
    </source>
</reference>
<dbReference type="FunFam" id="3.40.50.720:FF:000277">
    <property type="entry name" value="Succinate--CoA ligase [ADP-forming] subunit alpha"/>
    <property type="match status" value="1"/>
</dbReference>
<feature type="active site" description="Tele-phosphohistidine intermediate" evidence="4">
    <location>
        <position position="256"/>
    </location>
</feature>
<dbReference type="InterPro" id="IPR005811">
    <property type="entry name" value="SUCC_ACL_C"/>
</dbReference>
<dbReference type="GO" id="GO:0006099">
    <property type="term" value="P:tricarboxylic acid cycle"/>
    <property type="evidence" value="ECO:0007669"/>
    <property type="project" value="TreeGrafter"/>
</dbReference>
<sequence>MAILIDEETKVIIQGITGREAVTFTRGMLDYGTKVVAGVTPGKEGQEVYGVPVYDCVKTALENHEANTTIVSVPPRFAKDATFEAIDAGIKLINVFTERIPRADVIEMVAFAKQRGARIIGPNSLGMISPGKVKLGPIGGPVDECNKAFTPGNVAVLSRSGGMLVETCSQLSLNGIGQSIAINIGGDPIIGSTFFELLPLLEKDPQTKVIVLFCEPGTVQEETTAKFVKETSYKKPIVAFIAGSFVDTMPGMRFGHAAVIVHGETGSTKAKARIMREAGIRVVDYHSQIVTEVRKILEEIS</sequence>
<dbReference type="PANTHER" id="PTHR11117">
    <property type="entry name" value="SUCCINYL-COA LIGASE SUBUNIT ALPHA"/>
    <property type="match status" value="1"/>
</dbReference>
<gene>
    <name evidence="6" type="ORF">DRJ04_00305</name>
</gene>
<dbReference type="GO" id="GO:0000166">
    <property type="term" value="F:nucleotide binding"/>
    <property type="evidence" value="ECO:0007669"/>
    <property type="project" value="UniProtKB-KW"/>
</dbReference>
<dbReference type="SUPFAM" id="SSF51735">
    <property type="entry name" value="NAD(P)-binding Rossmann-fold domains"/>
    <property type="match status" value="1"/>
</dbReference>
<dbReference type="Gene3D" id="3.40.50.720">
    <property type="entry name" value="NAD(P)-binding Rossmann-like Domain"/>
    <property type="match status" value="1"/>
</dbReference>
<dbReference type="EMBL" id="QMQA01000004">
    <property type="protein sequence ID" value="RLE15436.1"/>
    <property type="molecule type" value="Genomic_DNA"/>
</dbReference>
<dbReference type="Pfam" id="PF02629">
    <property type="entry name" value="CoA_binding"/>
    <property type="match status" value="1"/>
</dbReference>
<dbReference type="SUPFAM" id="SSF52210">
    <property type="entry name" value="Succinyl-CoA synthetase domains"/>
    <property type="match status" value="1"/>
</dbReference>
<dbReference type="GO" id="GO:0004775">
    <property type="term" value="F:succinate-CoA ligase (ADP-forming) activity"/>
    <property type="evidence" value="ECO:0007669"/>
    <property type="project" value="TreeGrafter"/>
</dbReference>
<name>A0A662DNJ3_UNCAE</name>
<dbReference type="Gene3D" id="3.40.50.261">
    <property type="entry name" value="Succinyl-CoA synthetase domains"/>
    <property type="match status" value="1"/>
</dbReference>
<dbReference type="Proteomes" id="UP000280417">
    <property type="component" value="Unassembled WGS sequence"/>
</dbReference>
<dbReference type="InterPro" id="IPR016102">
    <property type="entry name" value="Succinyl-CoA_synth-like"/>
</dbReference>
<feature type="domain" description="CoA-binding" evidence="5">
    <location>
        <begin position="4"/>
        <end position="100"/>
    </location>
</feature>
<dbReference type="InterPro" id="IPR003781">
    <property type="entry name" value="CoA-bd"/>
</dbReference>
<dbReference type="PRINTS" id="PR01798">
    <property type="entry name" value="SCOASYNTHASE"/>
</dbReference>
<protein>
    <submittedName>
        <fullName evidence="6">Succinate--CoA ligase subunit alpha</fullName>
    </submittedName>
</protein>
<organism evidence="6 7">
    <name type="scientific">Aerophobetes bacterium</name>
    <dbReference type="NCBI Taxonomy" id="2030807"/>
    <lineage>
        <taxon>Bacteria</taxon>
        <taxon>Candidatus Aerophobota</taxon>
    </lineage>
</organism>
<dbReference type="InterPro" id="IPR005810">
    <property type="entry name" value="CoA_lig_alpha"/>
</dbReference>
<comment type="similarity">
    <text evidence="3">Belongs to the succinate/malate CoA ligase alpha subunit family.</text>
</comment>
<keyword evidence="1 6" id="KW-0436">Ligase</keyword>
<dbReference type="SMART" id="SM00881">
    <property type="entry name" value="CoA_binding"/>
    <property type="match status" value="1"/>
</dbReference>
<keyword evidence="2" id="KW-0547">Nucleotide-binding</keyword>
<dbReference type="GO" id="GO:0004776">
    <property type="term" value="F:succinate-CoA ligase (GDP-forming) activity"/>
    <property type="evidence" value="ECO:0007669"/>
    <property type="project" value="TreeGrafter"/>
</dbReference>
<evidence type="ECO:0000256" key="4">
    <source>
        <dbReference type="PIRSR" id="PIRSR001553-1"/>
    </source>
</evidence>
<dbReference type="GO" id="GO:0009361">
    <property type="term" value="C:succinate-CoA ligase complex (ADP-forming)"/>
    <property type="evidence" value="ECO:0007669"/>
    <property type="project" value="TreeGrafter"/>
</dbReference>
<evidence type="ECO:0000256" key="3">
    <source>
        <dbReference type="ARBA" id="ARBA00060724"/>
    </source>
</evidence>